<feature type="compositionally biased region" description="Polar residues" evidence="1">
    <location>
        <begin position="45"/>
        <end position="62"/>
    </location>
</feature>
<reference evidence="3 4" key="1">
    <citation type="submission" date="2024-11" db="EMBL/GenBank/DDBJ databases">
        <authorList>
            <person name="Lucas J.A."/>
        </authorList>
    </citation>
    <scope>NUCLEOTIDE SEQUENCE [LARGE SCALE GENOMIC DNA]</scope>
    <source>
        <strain evidence="3 4">Z 5.4</strain>
    </source>
</reference>
<evidence type="ECO:0000256" key="2">
    <source>
        <dbReference type="SAM" id="SignalP"/>
    </source>
</evidence>
<accession>A0ABW8RH43</accession>
<comment type="caution">
    <text evidence="3">The sequence shown here is derived from an EMBL/GenBank/DDBJ whole genome shotgun (WGS) entry which is preliminary data.</text>
</comment>
<proteinExistence type="predicted"/>
<gene>
    <name evidence="3" type="ORF">ACJEBI_10540</name>
</gene>
<feature type="compositionally biased region" description="Polar residues" evidence="1">
    <location>
        <begin position="233"/>
        <end position="251"/>
    </location>
</feature>
<organism evidence="3 4">
    <name type="scientific">Bacillus salipaludis</name>
    <dbReference type="NCBI Taxonomy" id="2547811"/>
    <lineage>
        <taxon>Bacteria</taxon>
        <taxon>Bacillati</taxon>
        <taxon>Bacillota</taxon>
        <taxon>Bacilli</taxon>
        <taxon>Bacillales</taxon>
        <taxon>Bacillaceae</taxon>
        <taxon>Bacillus</taxon>
    </lineage>
</organism>
<name>A0ABW8RH43_9BACI</name>
<feature type="signal peptide" evidence="2">
    <location>
        <begin position="1"/>
        <end position="26"/>
    </location>
</feature>
<protein>
    <submittedName>
        <fullName evidence="3">Uncharacterized protein</fullName>
    </submittedName>
</protein>
<feature type="region of interest" description="Disordered" evidence="1">
    <location>
        <begin position="225"/>
        <end position="251"/>
    </location>
</feature>
<feature type="region of interest" description="Disordered" evidence="1">
    <location>
        <begin position="45"/>
        <end position="150"/>
    </location>
</feature>
<evidence type="ECO:0000256" key="1">
    <source>
        <dbReference type="SAM" id="MobiDB-lite"/>
    </source>
</evidence>
<keyword evidence="4" id="KW-1185">Reference proteome</keyword>
<keyword evidence="2" id="KW-0732">Signal</keyword>
<sequence length="310" mass="33956">MLHFRHFLLPALMVGAALFLPGNAFAEKNEFNGQPNFHKEMVQANNPSEKTENPAKQVNVPTNAKDAAKGANIPPKNENAMTTGKPLTVPEPARKNQQASNGAPKQSASQKPAATAPKALPDQAKGNGYGLNKTEKTVEAPGQEKQAADQEIERGLEKNKLTTHDVANHNADITVKDKSESTRLVPKFEPQGEGLDLSNPKPFEHFELQQPVPLEKDNVPVSKEEIPKVDQAVNPTQRSNSSGGQSNDRISSGVSTISLIDKWFVWNKDYEMKLVQPYLSCYALMNSQWVNAPPSPPPQEAPFLKNVNRS</sequence>
<dbReference type="RefSeq" id="WP_406580528.1">
    <property type="nucleotide sequence ID" value="NZ_JBJHQH010000006.1"/>
</dbReference>
<feature type="compositionally biased region" description="Polar residues" evidence="1">
    <location>
        <begin position="95"/>
        <end position="112"/>
    </location>
</feature>
<evidence type="ECO:0000313" key="3">
    <source>
        <dbReference type="EMBL" id="MFK9091917.1"/>
    </source>
</evidence>
<evidence type="ECO:0000313" key="4">
    <source>
        <dbReference type="Proteomes" id="UP001623041"/>
    </source>
</evidence>
<dbReference type="Proteomes" id="UP001623041">
    <property type="component" value="Unassembled WGS sequence"/>
</dbReference>
<dbReference type="EMBL" id="JBJHQH010000006">
    <property type="protein sequence ID" value="MFK9091917.1"/>
    <property type="molecule type" value="Genomic_DNA"/>
</dbReference>
<feature type="chain" id="PRO_5047424795" evidence="2">
    <location>
        <begin position="27"/>
        <end position="310"/>
    </location>
</feature>